<dbReference type="AlphaFoldDB" id="A0A285JJY8"/>
<dbReference type="RefSeq" id="WP_097325993.1">
    <property type="nucleotide sequence ID" value="NZ_OBDY01000021.1"/>
</dbReference>
<dbReference type="OrthoDB" id="3368165at2"/>
<accession>A0A285JJY8</accession>
<keyword evidence="2" id="KW-1185">Reference proteome</keyword>
<protein>
    <submittedName>
        <fullName evidence="1">Uncharacterized protein</fullName>
    </submittedName>
</protein>
<dbReference type="SUPFAM" id="SSF56634">
    <property type="entry name" value="Heme-dependent catalase-like"/>
    <property type="match status" value="1"/>
</dbReference>
<evidence type="ECO:0000313" key="2">
    <source>
        <dbReference type="Proteomes" id="UP000219612"/>
    </source>
</evidence>
<gene>
    <name evidence="1" type="ORF">SAMN05421748_121119</name>
</gene>
<reference evidence="1 2" key="1">
    <citation type="submission" date="2017-09" db="EMBL/GenBank/DDBJ databases">
        <authorList>
            <person name="Ehlers B."/>
            <person name="Leendertz F.H."/>
        </authorList>
    </citation>
    <scope>NUCLEOTIDE SEQUENCE [LARGE SCALE GENOMIC DNA]</scope>
    <source>
        <strain evidence="1 2">CGMCC 4.6857</strain>
    </source>
</reference>
<proteinExistence type="predicted"/>
<evidence type="ECO:0000313" key="1">
    <source>
        <dbReference type="EMBL" id="SNY60383.1"/>
    </source>
</evidence>
<dbReference type="EMBL" id="OBDY01000021">
    <property type="protein sequence ID" value="SNY60383.1"/>
    <property type="molecule type" value="Genomic_DNA"/>
</dbReference>
<dbReference type="GO" id="GO:0020037">
    <property type="term" value="F:heme binding"/>
    <property type="evidence" value="ECO:0007669"/>
    <property type="project" value="InterPro"/>
</dbReference>
<organism evidence="1 2">
    <name type="scientific">Paractinoplanes atraurantiacus</name>
    <dbReference type="NCBI Taxonomy" id="1036182"/>
    <lineage>
        <taxon>Bacteria</taxon>
        <taxon>Bacillati</taxon>
        <taxon>Actinomycetota</taxon>
        <taxon>Actinomycetes</taxon>
        <taxon>Micromonosporales</taxon>
        <taxon>Micromonosporaceae</taxon>
        <taxon>Paractinoplanes</taxon>
    </lineage>
</organism>
<dbReference type="InterPro" id="IPR020835">
    <property type="entry name" value="Catalase_sf"/>
</dbReference>
<dbReference type="Proteomes" id="UP000219612">
    <property type="component" value="Unassembled WGS sequence"/>
</dbReference>
<name>A0A285JJY8_9ACTN</name>
<sequence length="201" mass="21887">MRAVRVVAIAAVATALGVRVVKSRHQRFLHPKGRTFDGELEIWGGDSGAELLDRPGRHPVTVRISKGMGTKGDRLDIRGIAIRVHGDAPIDLLVSTCGKGRFTRHLPVPRRDYDTVYGSIMAYRTGGDRKVYLGATMKHGVVALYVDGRAVGRVTLGTEVDDPPAYNPMRHTAPDLHPTGAVHGVRGLAYPLSQKWRGVKV</sequence>